<sequence length="49" mass="5195">GARWAWTVPVDINQAAIAVNSMLTTKPIDAARTISSLLSPKSIGLQIAF</sequence>
<name>A0A382W0C0_9ZZZZ</name>
<dbReference type="EMBL" id="UINC01156040">
    <property type="protein sequence ID" value="SVD52232.1"/>
    <property type="molecule type" value="Genomic_DNA"/>
</dbReference>
<feature type="non-terminal residue" evidence="1">
    <location>
        <position position="1"/>
    </location>
</feature>
<proteinExistence type="predicted"/>
<evidence type="ECO:0000313" key="1">
    <source>
        <dbReference type="EMBL" id="SVD52232.1"/>
    </source>
</evidence>
<protein>
    <submittedName>
        <fullName evidence="1">Uncharacterized protein</fullName>
    </submittedName>
</protein>
<gene>
    <name evidence="1" type="ORF">METZ01_LOCUS405086</name>
</gene>
<reference evidence="1" key="1">
    <citation type="submission" date="2018-05" db="EMBL/GenBank/DDBJ databases">
        <authorList>
            <person name="Lanie J.A."/>
            <person name="Ng W.-L."/>
            <person name="Kazmierczak K.M."/>
            <person name="Andrzejewski T.M."/>
            <person name="Davidsen T.M."/>
            <person name="Wayne K.J."/>
            <person name="Tettelin H."/>
            <person name="Glass J.I."/>
            <person name="Rusch D."/>
            <person name="Podicherti R."/>
            <person name="Tsui H.-C.T."/>
            <person name="Winkler M.E."/>
        </authorList>
    </citation>
    <scope>NUCLEOTIDE SEQUENCE</scope>
</reference>
<organism evidence="1">
    <name type="scientific">marine metagenome</name>
    <dbReference type="NCBI Taxonomy" id="408172"/>
    <lineage>
        <taxon>unclassified sequences</taxon>
        <taxon>metagenomes</taxon>
        <taxon>ecological metagenomes</taxon>
    </lineage>
</organism>
<accession>A0A382W0C0</accession>
<dbReference type="AlphaFoldDB" id="A0A382W0C0"/>